<reference evidence="4 5" key="1">
    <citation type="submission" date="2022-03" db="EMBL/GenBank/DDBJ databases">
        <authorList>
            <person name="Nunn A."/>
            <person name="Chopra R."/>
            <person name="Nunn A."/>
            <person name="Contreras Garrido A."/>
        </authorList>
    </citation>
    <scope>NUCLEOTIDE SEQUENCE [LARGE SCALE GENOMIC DNA]</scope>
</reference>
<dbReference type="AlphaFoldDB" id="A0AAU9S9N2"/>
<dbReference type="InterPro" id="IPR002083">
    <property type="entry name" value="MATH/TRAF_dom"/>
</dbReference>
<dbReference type="CDD" id="cd00121">
    <property type="entry name" value="MATH"/>
    <property type="match status" value="1"/>
</dbReference>
<dbReference type="PANTHER" id="PTHR46236:SF33">
    <property type="entry name" value="MEPRIN AND TRAF-LIKE DOMAIN-CONTAINING PROTEIN-RELATED"/>
    <property type="match status" value="1"/>
</dbReference>
<dbReference type="PANTHER" id="PTHR46236">
    <property type="entry name" value="TRAF-LIKE SUPERFAMILY PROTEIN"/>
    <property type="match status" value="1"/>
</dbReference>
<keyword evidence="5" id="KW-1185">Reference proteome</keyword>
<organism evidence="4 5">
    <name type="scientific">Thlaspi arvense</name>
    <name type="common">Field penny-cress</name>
    <dbReference type="NCBI Taxonomy" id="13288"/>
    <lineage>
        <taxon>Eukaryota</taxon>
        <taxon>Viridiplantae</taxon>
        <taxon>Streptophyta</taxon>
        <taxon>Embryophyta</taxon>
        <taxon>Tracheophyta</taxon>
        <taxon>Spermatophyta</taxon>
        <taxon>Magnoliopsida</taxon>
        <taxon>eudicotyledons</taxon>
        <taxon>Gunneridae</taxon>
        <taxon>Pentapetalae</taxon>
        <taxon>rosids</taxon>
        <taxon>malvids</taxon>
        <taxon>Brassicales</taxon>
        <taxon>Brassicaceae</taxon>
        <taxon>Thlaspideae</taxon>
        <taxon>Thlaspi</taxon>
    </lineage>
</organism>
<evidence type="ECO:0000256" key="1">
    <source>
        <dbReference type="ARBA" id="ARBA00023054"/>
    </source>
</evidence>
<dbReference type="Gene3D" id="2.60.210.10">
    <property type="entry name" value="Apoptosis, Tumor Necrosis Factor Receptor Associated Protein 2, Chain A"/>
    <property type="match status" value="2"/>
</dbReference>
<protein>
    <recommendedName>
        <fullName evidence="3">MATH domain-containing protein</fullName>
    </recommendedName>
</protein>
<evidence type="ECO:0000313" key="5">
    <source>
        <dbReference type="Proteomes" id="UP000836841"/>
    </source>
</evidence>
<evidence type="ECO:0000259" key="3">
    <source>
        <dbReference type="PROSITE" id="PS50144"/>
    </source>
</evidence>
<feature type="coiled-coil region" evidence="2">
    <location>
        <begin position="423"/>
        <end position="460"/>
    </location>
</feature>
<gene>
    <name evidence="4" type="ORF">TAV2_LOCUS18094</name>
</gene>
<dbReference type="Pfam" id="PF22486">
    <property type="entry name" value="MATH_2"/>
    <property type="match status" value="1"/>
</dbReference>
<feature type="domain" description="MATH" evidence="3">
    <location>
        <begin position="6"/>
        <end position="55"/>
    </location>
</feature>
<dbReference type="PROSITE" id="PS50144">
    <property type="entry name" value="MATH"/>
    <property type="match status" value="1"/>
</dbReference>
<dbReference type="SUPFAM" id="SSF49599">
    <property type="entry name" value="TRAF domain-like"/>
    <property type="match status" value="2"/>
</dbReference>
<proteinExistence type="predicted"/>
<dbReference type="InterPro" id="IPR008974">
    <property type="entry name" value="TRAF-like"/>
</dbReference>
<dbReference type="EMBL" id="OU466861">
    <property type="protein sequence ID" value="CAH2063684.1"/>
    <property type="molecule type" value="Genomic_DNA"/>
</dbReference>
<evidence type="ECO:0000313" key="4">
    <source>
        <dbReference type="EMBL" id="CAH2063684.1"/>
    </source>
</evidence>
<keyword evidence="1 2" id="KW-0175">Coiled coil</keyword>
<dbReference type="InterPro" id="IPR050804">
    <property type="entry name" value="MCC"/>
</dbReference>
<evidence type="ECO:0000256" key="2">
    <source>
        <dbReference type="SAM" id="Coils"/>
    </source>
</evidence>
<accession>A0AAU9S9N2</accession>
<sequence length="474" mass="54023">MGKKVSGKFVWVIKNFSSVQSEKIYSDPFVIGGCKWQLLAYPKGDGVDYFSLYLEDLADCASLPYDLDYDDEYLSEEHYFDKPSPAFAWRYPTPSETLAEDDGFEESIPVGSVRRIFERHPDIAVRFRAKNKHLRTTFMNFLLSLIETLCQPLEELSHGDIVEAGIALTYVKDVGFEVDWYLTATTKANQPQYLFLYLLLAYGPSLPSGWKRYVKYRLTIVNQLADDLSVIEDGLHWFDSGACNGRFPSMFYLSKLHDCGFLVNGELKHVVEVQVLKVIGASEKSEKASKPLRRIDVIAGAETNNLHSEASSLKESMDVNGFQVLPSQIAKECSLICFLHLSLLYLQVESVRCVFERHPDIAVEFHAKNQHLRNACMNFLLSLIETLCQSLQELSIEDLVEADIALTYLKDSGFKVDWLDKKLDQLKENKEKEQFCLARLQEMEDMFLDLDALVEKEEAELSATRAPLSFDDVV</sequence>
<dbReference type="Proteomes" id="UP000836841">
    <property type="component" value="Chromosome 5"/>
</dbReference>
<name>A0AAU9S9N2_THLAR</name>